<keyword evidence="1" id="KW-0472">Membrane</keyword>
<organism evidence="2 3">
    <name type="scientific">Clostridium cadaveris</name>
    <dbReference type="NCBI Taxonomy" id="1529"/>
    <lineage>
        <taxon>Bacteria</taxon>
        <taxon>Bacillati</taxon>
        <taxon>Bacillota</taxon>
        <taxon>Clostridia</taxon>
        <taxon>Eubacteriales</taxon>
        <taxon>Clostridiaceae</taxon>
        <taxon>Clostridium</taxon>
    </lineage>
</organism>
<feature type="transmembrane region" description="Helical" evidence="1">
    <location>
        <begin position="6"/>
        <end position="22"/>
    </location>
</feature>
<keyword evidence="1" id="KW-1133">Transmembrane helix</keyword>
<keyword evidence="1" id="KW-0812">Transmembrane</keyword>
<gene>
    <name evidence="2" type="ORF">DBY38_08575</name>
</gene>
<dbReference type="AlphaFoldDB" id="A0A316M3E7"/>
<evidence type="ECO:0000256" key="1">
    <source>
        <dbReference type="SAM" id="Phobius"/>
    </source>
</evidence>
<comment type="caution">
    <text evidence="2">The sequence shown here is derived from an EMBL/GenBank/DDBJ whole genome shotgun (WGS) entry which is preliminary data.</text>
</comment>
<dbReference type="Proteomes" id="UP000246114">
    <property type="component" value="Unassembled WGS sequence"/>
</dbReference>
<dbReference type="EMBL" id="QAMZ01000042">
    <property type="protein sequence ID" value="PWL53127.1"/>
    <property type="molecule type" value="Genomic_DNA"/>
</dbReference>
<reference evidence="2 3" key="1">
    <citation type="submission" date="2018-03" db="EMBL/GenBank/DDBJ databases">
        <title>The uncultured portion of the human microbiome is neutrally assembled.</title>
        <authorList>
            <person name="Jeraldo P."/>
            <person name="Boardman L."/>
            <person name="White B.A."/>
            <person name="Nelson H."/>
            <person name="Goldenfeld N."/>
            <person name="Chia N."/>
        </authorList>
    </citation>
    <scope>NUCLEOTIDE SEQUENCE [LARGE SCALE GENOMIC DNA]</scope>
    <source>
        <strain evidence="2">CIM:MAG 903</strain>
    </source>
</reference>
<evidence type="ECO:0000313" key="3">
    <source>
        <dbReference type="Proteomes" id="UP000246114"/>
    </source>
</evidence>
<feature type="transmembrane region" description="Helical" evidence="1">
    <location>
        <begin position="114"/>
        <end position="132"/>
    </location>
</feature>
<protein>
    <submittedName>
        <fullName evidence="2">Uncharacterized protein</fullName>
    </submittedName>
</protein>
<name>A0A316M3E7_9CLOT</name>
<accession>A0A316M3E7</accession>
<feature type="transmembrane region" description="Helical" evidence="1">
    <location>
        <begin position="152"/>
        <end position="169"/>
    </location>
</feature>
<evidence type="ECO:0000313" key="2">
    <source>
        <dbReference type="EMBL" id="PWL53127.1"/>
    </source>
</evidence>
<sequence length="188" mass="22428">MFSIFIAEFMYMFILGIYLFYYKKFYIIKKITLLIEELVNETSKIKMIDNLNRIKKLCFNVKYLFNVSPIDKIFSKIKFDEFLEISKIDTPEKANDLKTQIYEYSKKERNFREYIDIAFLGVVVMAVLTPIIEYAQSVYIPNSLSSFNWKNILIYFSTTFPIVAVPICINKFMHKYNNYNNISEKKSC</sequence>
<proteinExistence type="predicted"/>